<dbReference type="Proteomes" id="UP000655443">
    <property type="component" value="Unassembled WGS sequence"/>
</dbReference>
<proteinExistence type="predicted"/>
<reference evidence="1" key="2">
    <citation type="submission" date="2020-09" db="EMBL/GenBank/DDBJ databases">
        <authorList>
            <person name="Sun Q."/>
            <person name="Ohkuma M."/>
        </authorList>
    </citation>
    <scope>NUCLEOTIDE SEQUENCE</scope>
    <source>
        <strain evidence="1">JCM 4714</strain>
    </source>
</reference>
<keyword evidence="2" id="KW-1185">Reference proteome</keyword>
<organism evidence="1 2">
    <name type="scientific">Streptomyces alanosinicus</name>
    <dbReference type="NCBI Taxonomy" id="68171"/>
    <lineage>
        <taxon>Bacteria</taxon>
        <taxon>Bacillati</taxon>
        <taxon>Actinomycetota</taxon>
        <taxon>Actinomycetes</taxon>
        <taxon>Kitasatosporales</taxon>
        <taxon>Streptomycetaceae</taxon>
        <taxon>Streptomyces</taxon>
    </lineage>
</organism>
<reference evidence="1" key="1">
    <citation type="journal article" date="2014" name="Int. J. Syst. Evol. Microbiol.">
        <title>Complete genome sequence of Corynebacterium casei LMG S-19264T (=DSM 44701T), isolated from a smear-ripened cheese.</title>
        <authorList>
            <consortium name="US DOE Joint Genome Institute (JGI-PGF)"/>
            <person name="Walter F."/>
            <person name="Albersmeier A."/>
            <person name="Kalinowski J."/>
            <person name="Ruckert C."/>
        </authorList>
    </citation>
    <scope>NUCLEOTIDE SEQUENCE</scope>
    <source>
        <strain evidence="1">JCM 4714</strain>
    </source>
</reference>
<comment type="caution">
    <text evidence="1">The sequence shown here is derived from an EMBL/GenBank/DDBJ whole genome shotgun (WGS) entry which is preliminary data.</text>
</comment>
<name>A0A918YQS5_9ACTN</name>
<sequence length="496" mass="55133">MRRTLFSLLLQERQLLRWEAFCVHFAASTRELAHESGNRRLASVTVGRTTFDRWSSGTWFGRPRGEAAQVLERMFGHTVDVLFSPADGSDSIAKPITEAAERIASRWTTSRLLLPADALVGTWELSGRQNLDGTSAAVHFLPVARCGDDTGAWDMNADGLHELERFLRPARRGFLVGVENRDNDPQFYVRDAGPARRAASSGMSTAGMTIPSAYLLDDLTYGILWSLTQLDDGLLADDQALDAEQRLLSTYLALPRSAPSRMFVDLTSVGTSWVGSAFCAQHIQHQLADATTVPTFWTREQSGEEAAPWLFFQHKIEYLRALNRFHSTASPTTRVFCLPNATVTRSERYERILLLLAIALMEHFGIRVRVIPKPEYSDVDGVALVPGQRAVVANWVRVHGEVLWAASTTTSRGDLRTYAEVFGDAQDEDLLVGTDTEGRLRSLADYLDIDWAWLTSRCRSLGEHGVADLVRPRSRLLTVEAVDEALAFLGALAPDR</sequence>
<evidence type="ECO:0000313" key="1">
    <source>
        <dbReference type="EMBL" id="GHE11951.1"/>
    </source>
</evidence>
<accession>A0A918YQS5</accession>
<evidence type="ECO:0000313" key="2">
    <source>
        <dbReference type="Proteomes" id="UP000655443"/>
    </source>
</evidence>
<gene>
    <name evidence="1" type="ORF">GCM10010339_73510</name>
</gene>
<dbReference type="RefSeq" id="WP_189957956.1">
    <property type="nucleotide sequence ID" value="NZ_BMVG01000031.1"/>
</dbReference>
<dbReference type="EMBL" id="BMVG01000031">
    <property type="protein sequence ID" value="GHE11951.1"/>
    <property type="molecule type" value="Genomic_DNA"/>
</dbReference>
<protein>
    <submittedName>
        <fullName evidence="1">Uncharacterized protein</fullName>
    </submittedName>
</protein>
<dbReference type="AlphaFoldDB" id="A0A918YQS5"/>